<feature type="region of interest" description="Disordered" evidence="8">
    <location>
        <begin position="23"/>
        <end position="46"/>
    </location>
</feature>
<evidence type="ECO:0000256" key="1">
    <source>
        <dbReference type="ARBA" id="ARBA00012486"/>
    </source>
</evidence>
<evidence type="ECO:0000313" key="11">
    <source>
        <dbReference type="Proteomes" id="UP000274131"/>
    </source>
</evidence>
<name>A0A0N4VA21_ENTVE</name>
<accession>A0A0N4VA21</accession>
<keyword evidence="3 7" id="KW-0547">Nucleotide-binding</keyword>
<dbReference type="STRING" id="51028.A0A0N4VA21"/>
<evidence type="ECO:0000256" key="4">
    <source>
        <dbReference type="ARBA" id="ARBA00022786"/>
    </source>
</evidence>
<protein>
    <recommendedName>
        <fullName evidence="1">E2 ubiquitin-conjugating enzyme</fullName>
        <ecNumber evidence="1">2.3.2.23</ecNumber>
    </recommendedName>
</protein>
<keyword evidence="2" id="KW-0808">Transferase</keyword>
<dbReference type="FunFam" id="3.10.110.10:FF:000060">
    <property type="entry name" value="Ubiquitin conjugating enzyme (UbcB)"/>
    <property type="match status" value="1"/>
</dbReference>
<dbReference type="Gene3D" id="3.10.110.10">
    <property type="entry name" value="Ubiquitin Conjugating Enzyme"/>
    <property type="match status" value="1"/>
</dbReference>
<dbReference type="WBParaSite" id="EVEC_0000730001-mRNA-1">
    <property type="protein sequence ID" value="EVEC_0000730001-mRNA-1"/>
    <property type="gene ID" value="EVEC_0000730001"/>
</dbReference>
<dbReference type="PROSITE" id="PS00183">
    <property type="entry name" value="UBC_1"/>
    <property type="match status" value="1"/>
</dbReference>
<feature type="compositionally biased region" description="Polar residues" evidence="8">
    <location>
        <begin position="23"/>
        <end position="33"/>
    </location>
</feature>
<dbReference type="PROSITE" id="PS50127">
    <property type="entry name" value="UBC_2"/>
    <property type="match status" value="1"/>
</dbReference>
<dbReference type="Proteomes" id="UP000274131">
    <property type="component" value="Unassembled WGS sequence"/>
</dbReference>
<dbReference type="OrthoDB" id="7851174at2759"/>
<evidence type="ECO:0000256" key="6">
    <source>
        <dbReference type="PROSITE-ProRule" id="PRU10133"/>
    </source>
</evidence>
<dbReference type="Pfam" id="PF00179">
    <property type="entry name" value="UQ_con"/>
    <property type="match status" value="1"/>
</dbReference>
<feature type="active site" description="Glycyl thioester intermediate" evidence="6">
    <location>
        <position position="156"/>
    </location>
</feature>
<keyword evidence="4 7" id="KW-0833">Ubl conjugation pathway</keyword>
<dbReference type="PANTHER" id="PTHR24068">
    <property type="entry name" value="UBIQUITIN-CONJUGATING ENZYME E2"/>
    <property type="match status" value="1"/>
</dbReference>
<proteinExistence type="inferred from homology"/>
<dbReference type="SUPFAM" id="SSF54495">
    <property type="entry name" value="UBC-like"/>
    <property type="match status" value="1"/>
</dbReference>
<evidence type="ECO:0000259" key="9">
    <source>
        <dbReference type="PROSITE" id="PS50127"/>
    </source>
</evidence>
<dbReference type="SMART" id="SM00212">
    <property type="entry name" value="UBCc"/>
    <property type="match status" value="1"/>
</dbReference>
<comment type="similarity">
    <text evidence="7">Belongs to the ubiquitin-conjugating enzyme family.</text>
</comment>
<keyword evidence="11" id="KW-1185">Reference proteome</keyword>
<dbReference type="GO" id="GO:0005524">
    <property type="term" value="F:ATP binding"/>
    <property type="evidence" value="ECO:0007669"/>
    <property type="project" value="UniProtKB-UniRule"/>
</dbReference>
<evidence type="ECO:0000256" key="3">
    <source>
        <dbReference type="ARBA" id="ARBA00022741"/>
    </source>
</evidence>
<dbReference type="EMBL" id="UXUI01008663">
    <property type="protein sequence ID" value="VDD92070.1"/>
    <property type="molecule type" value="Genomic_DNA"/>
</dbReference>
<dbReference type="EC" id="2.3.2.23" evidence="1"/>
<gene>
    <name evidence="10" type="ORF">EVEC_LOCUS6821</name>
</gene>
<evidence type="ECO:0000313" key="12">
    <source>
        <dbReference type="WBParaSite" id="EVEC_0000730001-mRNA-1"/>
    </source>
</evidence>
<evidence type="ECO:0000256" key="2">
    <source>
        <dbReference type="ARBA" id="ARBA00022679"/>
    </source>
</evidence>
<reference evidence="12" key="1">
    <citation type="submission" date="2017-02" db="UniProtKB">
        <authorList>
            <consortium name="WormBaseParasite"/>
        </authorList>
    </citation>
    <scope>IDENTIFICATION</scope>
</reference>
<dbReference type="InterPro" id="IPR023313">
    <property type="entry name" value="UBQ-conjugating_AS"/>
</dbReference>
<feature type="domain" description="UBC core" evidence="9">
    <location>
        <begin position="72"/>
        <end position="218"/>
    </location>
</feature>
<organism evidence="12">
    <name type="scientific">Enterobius vermicularis</name>
    <name type="common">Human pinworm</name>
    <dbReference type="NCBI Taxonomy" id="51028"/>
    <lineage>
        <taxon>Eukaryota</taxon>
        <taxon>Metazoa</taxon>
        <taxon>Ecdysozoa</taxon>
        <taxon>Nematoda</taxon>
        <taxon>Chromadorea</taxon>
        <taxon>Rhabditida</taxon>
        <taxon>Spirurina</taxon>
        <taxon>Oxyuridomorpha</taxon>
        <taxon>Oxyuroidea</taxon>
        <taxon>Oxyuridae</taxon>
        <taxon>Enterobius</taxon>
    </lineage>
</organism>
<dbReference type="GO" id="GO:0061631">
    <property type="term" value="F:ubiquitin conjugating enzyme activity"/>
    <property type="evidence" value="ECO:0007669"/>
    <property type="project" value="UniProtKB-EC"/>
</dbReference>
<evidence type="ECO:0000313" key="10">
    <source>
        <dbReference type="EMBL" id="VDD92070.1"/>
    </source>
</evidence>
<reference evidence="10 11" key="2">
    <citation type="submission" date="2018-10" db="EMBL/GenBank/DDBJ databases">
        <authorList>
            <consortium name="Pathogen Informatics"/>
        </authorList>
    </citation>
    <scope>NUCLEOTIDE SEQUENCE [LARGE SCALE GENOMIC DNA]</scope>
</reference>
<evidence type="ECO:0000256" key="5">
    <source>
        <dbReference type="ARBA" id="ARBA00022840"/>
    </source>
</evidence>
<dbReference type="InterPro" id="IPR016135">
    <property type="entry name" value="UBQ-conjugating_enzyme/RWD"/>
</dbReference>
<evidence type="ECO:0000256" key="8">
    <source>
        <dbReference type="SAM" id="MobiDB-lite"/>
    </source>
</evidence>
<keyword evidence="5 7" id="KW-0067">ATP-binding</keyword>
<sequence length="218" mass="24571">MDVPELHGRNVFHTASNLLRSSSYRNTGGVATSSRDRSPLDEDYETSFRRSRTNWDPRTIGLYSNVSLGSGVAVQRLLKELEDLKRDGSAGYHAAPKGDNLFEWAAVIEGPEDTVYKGGTFFLELSIPKNYPFLPPRVRFLTRIYHCNINTQGVVCVDILRSGWSSSMTISTVLQSIVTLMYVCNPADPLVSGIAEQYLSNREEFERTARIWTVRYAH</sequence>
<dbReference type="AlphaFoldDB" id="A0A0N4VA21"/>
<evidence type="ECO:0000256" key="7">
    <source>
        <dbReference type="RuleBase" id="RU362109"/>
    </source>
</evidence>
<dbReference type="InterPro" id="IPR000608">
    <property type="entry name" value="UBC"/>
</dbReference>